<dbReference type="SUPFAM" id="SSF48452">
    <property type="entry name" value="TPR-like"/>
    <property type="match status" value="1"/>
</dbReference>
<feature type="transmembrane region" description="Helical" evidence="4">
    <location>
        <begin position="266"/>
        <end position="282"/>
    </location>
</feature>
<feature type="repeat" description="TPR" evidence="3">
    <location>
        <begin position="494"/>
        <end position="527"/>
    </location>
</feature>
<accession>A0A2H0W826</accession>
<protein>
    <submittedName>
        <fullName evidence="5">Uncharacterized protein</fullName>
    </submittedName>
</protein>
<feature type="transmembrane region" description="Helical" evidence="4">
    <location>
        <begin position="392"/>
        <end position="411"/>
    </location>
</feature>
<dbReference type="PROSITE" id="PS50005">
    <property type="entry name" value="TPR"/>
    <property type="match status" value="4"/>
</dbReference>
<feature type="repeat" description="TPR" evidence="3">
    <location>
        <begin position="528"/>
        <end position="561"/>
    </location>
</feature>
<feature type="transmembrane region" description="Helical" evidence="4">
    <location>
        <begin position="118"/>
        <end position="141"/>
    </location>
</feature>
<keyword evidence="4" id="KW-0472">Membrane</keyword>
<gene>
    <name evidence="5" type="ORF">COT75_05070</name>
</gene>
<feature type="transmembrane region" description="Helical" evidence="4">
    <location>
        <begin position="81"/>
        <end position="98"/>
    </location>
</feature>
<feature type="repeat" description="TPR" evidence="3">
    <location>
        <begin position="562"/>
        <end position="595"/>
    </location>
</feature>
<evidence type="ECO:0000256" key="4">
    <source>
        <dbReference type="SAM" id="Phobius"/>
    </source>
</evidence>
<feature type="repeat" description="TPR" evidence="3">
    <location>
        <begin position="460"/>
        <end position="493"/>
    </location>
</feature>
<dbReference type="InterPro" id="IPR011990">
    <property type="entry name" value="TPR-like_helical_dom_sf"/>
</dbReference>
<dbReference type="InterPro" id="IPR019734">
    <property type="entry name" value="TPR_rpt"/>
</dbReference>
<keyword evidence="4" id="KW-1133">Transmembrane helix</keyword>
<dbReference type="Pfam" id="PF13181">
    <property type="entry name" value="TPR_8"/>
    <property type="match status" value="2"/>
</dbReference>
<evidence type="ECO:0000256" key="3">
    <source>
        <dbReference type="PROSITE-ProRule" id="PRU00339"/>
    </source>
</evidence>
<sequence>MGFSGKQKKYIKKHLKKDSLGKIANYLGVSIKEVENYLQKRWKNKKVKKLLIKKEKTSTSGWQKRVLNFNFKVWFRENKKFLVFLSLFVFAVYINSLDNEFVSDDVAGVLKRTNLGDPAYIFSALPLFTRQLAFFIIFKIFGKVPFFYRSLNVLTHLGVVFGVYFLISFLNNKRTAFLSSLLMAVHPINIEAITWISGGGYSNSSFLLILAFIYFIFSYKARKYYKLMIIFFLLSLATAEKTMVFPLILLVFLLVNKSLKKDWKKLISPFIISGVWVLIYFSRVSTRVAELQTGSIPVQRTMNPLFQIPIAIISYFKLIFWPKDLTLYHSEMKFTSNQYILYLFLLILFIGVIIYSFKRNKQIFFWLLFFIISLLPTLTPFGISWIVAERYVYLGAIGVFVSLGILIERLLKNEKYKTPIYIVFSLIILTLSVRTIRRNIDWKNQDNLWLAASKTSPNSSQNHNNLGDYYGRQGDFEGAVKHFKKAIELRPGYADAYHNLANAYQQMSELDLAIENYQKALEFNPGLWQTHQALGSIYFSQNNTFKAKEHSIKAIEINPQEANLYINLGIIYLQEQDLLNAQKEIQKALSIDPENKRALAVIMEIEKVLNP</sequence>
<keyword evidence="4" id="KW-0812">Transmembrane</keyword>
<feature type="transmembrane region" description="Helical" evidence="4">
    <location>
        <begin position="229"/>
        <end position="254"/>
    </location>
</feature>
<feature type="transmembrane region" description="Helical" evidence="4">
    <location>
        <begin position="364"/>
        <end position="386"/>
    </location>
</feature>
<dbReference type="InterPro" id="IPR052346">
    <property type="entry name" value="O-mannosyl-transferase_TMTC"/>
</dbReference>
<dbReference type="Pfam" id="PF13414">
    <property type="entry name" value="TPR_11"/>
    <property type="match status" value="1"/>
</dbReference>
<dbReference type="SMART" id="SM00028">
    <property type="entry name" value="TPR"/>
    <property type="match status" value="4"/>
</dbReference>
<comment type="caution">
    <text evidence="5">The sequence shown here is derived from an EMBL/GenBank/DDBJ whole genome shotgun (WGS) entry which is preliminary data.</text>
</comment>
<dbReference type="EMBL" id="PEZT01000028">
    <property type="protein sequence ID" value="PIS08821.1"/>
    <property type="molecule type" value="Genomic_DNA"/>
</dbReference>
<feature type="transmembrane region" description="Helical" evidence="4">
    <location>
        <begin position="418"/>
        <end position="436"/>
    </location>
</feature>
<dbReference type="PROSITE" id="PS50293">
    <property type="entry name" value="TPR_REGION"/>
    <property type="match status" value="3"/>
</dbReference>
<keyword evidence="2 3" id="KW-0802">TPR repeat</keyword>
<proteinExistence type="predicted"/>
<reference evidence="6" key="1">
    <citation type="submission" date="2017-09" db="EMBL/GenBank/DDBJ databases">
        <title>Depth-based differentiation of microbial function through sediment-hosted aquifers and enrichment of novel symbionts in the deep terrestrial subsurface.</title>
        <authorList>
            <person name="Probst A.J."/>
            <person name="Ladd B."/>
            <person name="Jarett J.K."/>
            <person name="Geller-Mcgrath D.E."/>
            <person name="Sieber C.M.K."/>
            <person name="Emerson J.B."/>
            <person name="Anantharaman K."/>
            <person name="Thomas B.C."/>
            <person name="Malmstrom R."/>
            <person name="Stieglmeier M."/>
            <person name="Klingl A."/>
            <person name="Woyke T."/>
            <person name="Ryan C.M."/>
            <person name="Banfield J.F."/>
        </authorList>
    </citation>
    <scope>NUCLEOTIDE SEQUENCE [LARGE SCALE GENOMIC DNA]</scope>
</reference>
<evidence type="ECO:0000313" key="6">
    <source>
        <dbReference type="Proteomes" id="UP000230093"/>
    </source>
</evidence>
<evidence type="ECO:0000313" key="5">
    <source>
        <dbReference type="EMBL" id="PIS08821.1"/>
    </source>
</evidence>
<dbReference type="PANTHER" id="PTHR44227">
    <property type="match status" value="1"/>
</dbReference>
<dbReference type="Gene3D" id="1.25.40.10">
    <property type="entry name" value="Tetratricopeptide repeat domain"/>
    <property type="match status" value="2"/>
</dbReference>
<evidence type="ECO:0000256" key="1">
    <source>
        <dbReference type="ARBA" id="ARBA00022737"/>
    </source>
</evidence>
<feature type="transmembrane region" description="Helical" evidence="4">
    <location>
        <begin position="192"/>
        <end position="217"/>
    </location>
</feature>
<dbReference type="PANTHER" id="PTHR44227:SF3">
    <property type="entry name" value="PROTEIN O-MANNOSYL-TRANSFERASE TMTC4"/>
    <property type="match status" value="1"/>
</dbReference>
<feature type="transmembrane region" description="Helical" evidence="4">
    <location>
        <begin position="153"/>
        <end position="172"/>
    </location>
</feature>
<evidence type="ECO:0000256" key="2">
    <source>
        <dbReference type="ARBA" id="ARBA00022803"/>
    </source>
</evidence>
<keyword evidence="1" id="KW-0677">Repeat</keyword>
<organism evidence="5 6">
    <name type="scientific">Candidatus Beckwithbacteria bacterium CG10_big_fil_rev_8_21_14_0_10_34_10</name>
    <dbReference type="NCBI Taxonomy" id="1974495"/>
    <lineage>
        <taxon>Bacteria</taxon>
        <taxon>Candidatus Beckwithiibacteriota</taxon>
    </lineage>
</organism>
<dbReference type="AlphaFoldDB" id="A0A2H0W826"/>
<dbReference type="Proteomes" id="UP000230093">
    <property type="component" value="Unassembled WGS sequence"/>
</dbReference>
<feature type="transmembrane region" description="Helical" evidence="4">
    <location>
        <begin position="339"/>
        <end position="357"/>
    </location>
</feature>
<name>A0A2H0W826_9BACT</name>
<feature type="transmembrane region" description="Helical" evidence="4">
    <location>
        <begin position="302"/>
        <end position="319"/>
    </location>
</feature>